<dbReference type="OrthoDB" id="1444754at2"/>
<keyword evidence="1" id="KW-0472">Membrane</keyword>
<protein>
    <recommendedName>
        <fullName evidence="4">DUF4282 domain-containing protein</fullName>
    </recommendedName>
</protein>
<feature type="transmembrane region" description="Helical" evidence="1">
    <location>
        <begin position="20"/>
        <end position="41"/>
    </location>
</feature>
<dbReference type="Proteomes" id="UP000292372">
    <property type="component" value="Unassembled WGS sequence"/>
</dbReference>
<gene>
    <name evidence="2" type="ORF">EYD46_11990</name>
</gene>
<accession>A0A4Q9FKQ7</accession>
<keyword evidence="1" id="KW-0812">Transmembrane</keyword>
<evidence type="ECO:0000313" key="3">
    <source>
        <dbReference type="Proteomes" id="UP000292372"/>
    </source>
</evidence>
<keyword evidence="1" id="KW-1133">Transmembrane helix</keyword>
<keyword evidence="3" id="KW-1185">Reference proteome</keyword>
<name>A0A4Q9FKQ7_9FLAO</name>
<reference evidence="2 3" key="1">
    <citation type="journal article" date="2015" name="Int. J. Syst. Evol. Microbiol.">
        <title>Hyunsoonleella pacifica sp. nov., isolated from seawater of South Pacific Gyre.</title>
        <authorList>
            <person name="Gao X."/>
            <person name="Zhang Z."/>
            <person name="Dai X."/>
            <person name="Zhang X.H."/>
        </authorList>
    </citation>
    <scope>NUCLEOTIDE SEQUENCE [LARGE SCALE GENOMIC DNA]</scope>
    <source>
        <strain evidence="2 3">SW033</strain>
    </source>
</reference>
<feature type="transmembrane region" description="Helical" evidence="1">
    <location>
        <begin position="53"/>
        <end position="74"/>
    </location>
</feature>
<evidence type="ECO:0000256" key="1">
    <source>
        <dbReference type="SAM" id="Phobius"/>
    </source>
</evidence>
<comment type="caution">
    <text evidence="2">The sequence shown here is derived from an EMBL/GenBank/DDBJ whole genome shotgun (WGS) entry which is preliminary data.</text>
</comment>
<evidence type="ECO:0008006" key="4">
    <source>
        <dbReference type="Google" id="ProtNLM"/>
    </source>
</evidence>
<sequence length="108" mass="12828">MKFYSSKIKNLEITGRLFWIGNILFSLTLFCFSLYFLYLIYLRFGNFNRDMDINMIVTLSVVIFILLVAVFLAIEVSTLYKRIINQDVRNYVDSIDDIKGHQNEDFDF</sequence>
<dbReference type="AlphaFoldDB" id="A0A4Q9FKQ7"/>
<dbReference type="RefSeq" id="WP_130937413.1">
    <property type="nucleotide sequence ID" value="NZ_BMEE01000002.1"/>
</dbReference>
<dbReference type="EMBL" id="SIRS01000005">
    <property type="protein sequence ID" value="TBN14290.1"/>
    <property type="molecule type" value="Genomic_DNA"/>
</dbReference>
<organism evidence="2 3">
    <name type="scientific">Hyunsoonleella pacifica</name>
    <dbReference type="NCBI Taxonomy" id="1080224"/>
    <lineage>
        <taxon>Bacteria</taxon>
        <taxon>Pseudomonadati</taxon>
        <taxon>Bacteroidota</taxon>
        <taxon>Flavobacteriia</taxon>
        <taxon>Flavobacteriales</taxon>
        <taxon>Flavobacteriaceae</taxon>
    </lineage>
</organism>
<evidence type="ECO:0000313" key="2">
    <source>
        <dbReference type="EMBL" id="TBN14290.1"/>
    </source>
</evidence>
<proteinExistence type="predicted"/>